<dbReference type="Gramene" id="PRQ41106">
    <property type="protein sequence ID" value="PRQ41106"/>
    <property type="gene ID" value="RchiOBHm_Chr4g0443361"/>
</dbReference>
<dbReference type="EMBL" id="PDCK01000042">
    <property type="protein sequence ID" value="PRQ41106.1"/>
    <property type="molecule type" value="Genomic_DNA"/>
</dbReference>
<keyword evidence="1" id="KW-0732">Signal</keyword>
<dbReference type="AlphaFoldDB" id="A0A2P6R3V3"/>
<name>A0A2P6R3V3_ROSCH</name>
<organism evidence="2 3">
    <name type="scientific">Rosa chinensis</name>
    <name type="common">China rose</name>
    <dbReference type="NCBI Taxonomy" id="74649"/>
    <lineage>
        <taxon>Eukaryota</taxon>
        <taxon>Viridiplantae</taxon>
        <taxon>Streptophyta</taxon>
        <taxon>Embryophyta</taxon>
        <taxon>Tracheophyta</taxon>
        <taxon>Spermatophyta</taxon>
        <taxon>Magnoliopsida</taxon>
        <taxon>eudicotyledons</taxon>
        <taxon>Gunneridae</taxon>
        <taxon>Pentapetalae</taxon>
        <taxon>rosids</taxon>
        <taxon>fabids</taxon>
        <taxon>Rosales</taxon>
        <taxon>Rosaceae</taxon>
        <taxon>Rosoideae</taxon>
        <taxon>Rosoideae incertae sedis</taxon>
        <taxon>Rosa</taxon>
    </lineage>
</organism>
<feature type="signal peptide" evidence="1">
    <location>
        <begin position="1"/>
        <end position="26"/>
    </location>
</feature>
<dbReference type="Proteomes" id="UP000238479">
    <property type="component" value="Chromosome 4"/>
</dbReference>
<gene>
    <name evidence="2" type="ORF">RchiOBHm_Chr4g0443361</name>
</gene>
<reference evidence="2 3" key="1">
    <citation type="journal article" date="2018" name="Nat. Genet.">
        <title>The Rosa genome provides new insights in the design of modern roses.</title>
        <authorList>
            <person name="Bendahmane M."/>
        </authorList>
    </citation>
    <scope>NUCLEOTIDE SEQUENCE [LARGE SCALE GENOMIC DNA]</scope>
    <source>
        <strain evidence="3">cv. Old Blush</strain>
    </source>
</reference>
<sequence length="155" mass="17299">MRALLFSLYWRRQTLVLGFCSSRSLAFNVSPCEACLSSSLRLSVSYVQPLGCGTRFLMDCRFKLYGGARGESAREIICSNDSRRRRCFSKAGLWEKIRLWDHGSGSSLLRGWRSGCDRDRVGLIVAVGDGGGRNDIRSQGLKDSGWYRGPILVHG</sequence>
<evidence type="ECO:0008006" key="4">
    <source>
        <dbReference type="Google" id="ProtNLM"/>
    </source>
</evidence>
<evidence type="ECO:0000313" key="2">
    <source>
        <dbReference type="EMBL" id="PRQ41106.1"/>
    </source>
</evidence>
<comment type="caution">
    <text evidence="2">The sequence shown here is derived from an EMBL/GenBank/DDBJ whole genome shotgun (WGS) entry which is preliminary data.</text>
</comment>
<keyword evidence="3" id="KW-1185">Reference proteome</keyword>
<accession>A0A2P6R3V3</accession>
<proteinExistence type="predicted"/>
<evidence type="ECO:0000313" key="3">
    <source>
        <dbReference type="Proteomes" id="UP000238479"/>
    </source>
</evidence>
<feature type="chain" id="PRO_5015103897" description="Secreted protein" evidence="1">
    <location>
        <begin position="27"/>
        <end position="155"/>
    </location>
</feature>
<protein>
    <recommendedName>
        <fullName evidence="4">Secreted protein</fullName>
    </recommendedName>
</protein>
<evidence type="ECO:0000256" key="1">
    <source>
        <dbReference type="SAM" id="SignalP"/>
    </source>
</evidence>